<dbReference type="Gene3D" id="1.20.1280.50">
    <property type="match status" value="1"/>
</dbReference>
<dbReference type="InterPro" id="IPR001810">
    <property type="entry name" value="F-box_dom"/>
</dbReference>
<protein>
    <recommendedName>
        <fullName evidence="1">F-box domain-containing protein</fullName>
    </recommendedName>
</protein>
<evidence type="ECO:0000313" key="3">
    <source>
        <dbReference type="Proteomes" id="UP000516437"/>
    </source>
</evidence>
<dbReference type="InterPro" id="IPR017451">
    <property type="entry name" value="F-box-assoc_interact_dom"/>
</dbReference>
<dbReference type="InterPro" id="IPR050796">
    <property type="entry name" value="SCF_F-box_component"/>
</dbReference>
<gene>
    <name evidence="2" type="ORF">CJ030_MR1G008466</name>
</gene>
<name>A0A6A1WMX6_9ROSI</name>
<dbReference type="InterPro" id="IPR036047">
    <property type="entry name" value="F-box-like_dom_sf"/>
</dbReference>
<dbReference type="PROSITE" id="PS50181">
    <property type="entry name" value="FBOX"/>
    <property type="match status" value="1"/>
</dbReference>
<sequence>MSDYLPNEVIVEILSRLPVKSLLRFRCVSKTWFSLISSPHFLATHLNRALTNPQHPPYLLFRHYDDRLQRERFTLHSPDDPFPQDQFTKHLDFSSPAIHVLLLSLDKEIEENGGFFAYPSDFLELRCQYESTNRYWTIVGSANGLFCLNDYVPSFCDSYVLWNPSICKALFLPDPNIGLGSKKPLMHFLGFGYHSATDDYKLVRVVYLPDPVDKAVKPLVEMYALRTGAWRFITTPVPSYFIDKRASSIFTNGSVHWLARTPRREGAFRHLILSFDMGDEAFHEIAVPTSLQGMQHLNMAVAVFDGSLALVPCNEGWGEESHSVWVMKEYGVAGSWTKLLDIDVEELGKVIGFTRTGRVFATKGEKLISYYPGSQETTDPLIHGPVDSFFLDTYVESLVLLDASDLFFRRQASSSVDRNNTE</sequence>
<dbReference type="CDD" id="cd22157">
    <property type="entry name" value="F-box_AtFBW1-like"/>
    <property type="match status" value="1"/>
</dbReference>
<dbReference type="AlphaFoldDB" id="A0A6A1WMX6"/>
<evidence type="ECO:0000313" key="2">
    <source>
        <dbReference type="EMBL" id="KAB1226685.1"/>
    </source>
</evidence>
<accession>A0A6A1WMX6</accession>
<comment type="caution">
    <text evidence="2">The sequence shown here is derived from an EMBL/GenBank/DDBJ whole genome shotgun (WGS) entry which is preliminary data.</text>
</comment>
<reference evidence="2 3" key="1">
    <citation type="journal article" date="2019" name="Plant Biotechnol. J.">
        <title>The red bayberry genome and genetic basis of sex determination.</title>
        <authorList>
            <person name="Jia H.M."/>
            <person name="Jia H.J."/>
            <person name="Cai Q.L."/>
            <person name="Wang Y."/>
            <person name="Zhao H.B."/>
            <person name="Yang W.F."/>
            <person name="Wang G.Y."/>
            <person name="Li Y.H."/>
            <person name="Zhan D.L."/>
            <person name="Shen Y.T."/>
            <person name="Niu Q.F."/>
            <person name="Chang L."/>
            <person name="Qiu J."/>
            <person name="Zhao L."/>
            <person name="Xie H.B."/>
            <person name="Fu W.Y."/>
            <person name="Jin J."/>
            <person name="Li X.W."/>
            <person name="Jiao Y."/>
            <person name="Zhou C.C."/>
            <person name="Tu T."/>
            <person name="Chai C.Y."/>
            <person name="Gao J.L."/>
            <person name="Fan L.J."/>
            <person name="van de Weg E."/>
            <person name="Wang J.Y."/>
            <person name="Gao Z.S."/>
        </authorList>
    </citation>
    <scope>NUCLEOTIDE SEQUENCE [LARGE SCALE GENOMIC DNA]</scope>
    <source>
        <tissue evidence="2">Leaves</tissue>
    </source>
</reference>
<proteinExistence type="predicted"/>
<dbReference type="Pfam" id="PF00646">
    <property type="entry name" value="F-box"/>
    <property type="match status" value="1"/>
</dbReference>
<dbReference type="PANTHER" id="PTHR31672:SF13">
    <property type="entry name" value="F-BOX PROTEIN CPR30-LIKE"/>
    <property type="match status" value="1"/>
</dbReference>
<dbReference type="EMBL" id="RXIC02000019">
    <property type="protein sequence ID" value="KAB1226685.1"/>
    <property type="molecule type" value="Genomic_DNA"/>
</dbReference>
<dbReference type="InterPro" id="IPR006527">
    <property type="entry name" value="F-box-assoc_dom_typ1"/>
</dbReference>
<dbReference type="SMART" id="SM00256">
    <property type="entry name" value="FBOX"/>
    <property type="match status" value="1"/>
</dbReference>
<feature type="domain" description="F-box" evidence="1">
    <location>
        <begin position="1"/>
        <end position="46"/>
    </location>
</feature>
<dbReference type="OrthoDB" id="5314306at2759"/>
<dbReference type="SUPFAM" id="SSF81383">
    <property type="entry name" value="F-box domain"/>
    <property type="match status" value="1"/>
</dbReference>
<dbReference type="PANTHER" id="PTHR31672">
    <property type="entry name" value="BNACNNG10540D PROTEIN"/>
    <property type="match status" value="1"/>
</dbReference>
<dbReference type="Pfam" id="PF07734">
    <property type="entry name" value="FBA_1"/>
    <property type="match status" value="1"/>
</dbReference>
<dbReference type="Proteomes" id="UP000516437">
    <property type="component" value="Chromosome 1"/>
</dbReference>
<dbReference type="NCBIfam" id="TIGR01640">
    <property type="entry name" value="F_box_assoc_1"/>
    <property type="match status" value="1"/>
</dbReference>
<keyword evidence="3" id="KW-1185">Reference proteome</keyword>
<organism evidence="2 3">
    <name type="scientific">Morella rubra</name>
    <name type="common">Chinese bayberry</name>
    <dbReference type="NCBI Taxonomy" id="262757"/>
    <lineage>
        <taxon>Eukaryota</taxon>
        <taxon>Viridiplantae</taxon>
        <taxon>Streptophyta</taxon>
        <taxon>Embryophyta</taxon>
        <taxon>Tracheophyta</taxon>
        <taxon>Spermatophyta</taxon>
        <taxon>Magnoliopsida</taxon>
        <taxon>eudicotyledons</taxon>
        <taxon>Gunneridae</taxon>
        <taxon>Pentapetalae</taxon>
        <taxon>rosids</taxon>
        <taxon>fabids</taxon>
        <taxon>Fagales</taxon>
        <taxon>Myricaceae</taxon>
        <taxon>Morella</taxon>
    </lineage>
</organism>
<evidence type="ECO:0000259" key="1">
    <source>
        <dbReference type="PROSITE" id="PS50181"/>
    </source>
</evidence>